<dbReference type="GO" id="GO:0004519">
    <property type="term" value="F:endonuclease activity"/>
    <property type="evidence" value="ECO:0007669"/>
    <property type="project" value="InterPro"/>
</dbReference>
<evidence type="ECO:0008006" key="5">
    <source>
        <dbReference type="Google" id="ProtNLM"/>
    </source>
</evidence>
<dbReference type="InterPro" id="IPR003615">
    <property type="entry name" value="HNH_nuc"/>
</dbReference>
<feature type="region of interest" description="Disordered" evidence="1">
    <location>
        <begin position="1"/>
        <end position="21"/>
    </location>
</feature>
<dbReference type="SMART" id="SM00496">
    <property type="entry name" value="IENR2"/>
    <property type="match status" value="2"/>
</dbReference>
<comment type="caution">
    <text evidence="4">The sequence shown here is derived from an EMBL/GenBank/DDBJ whole genome shotgun (WGS) entry which is preliminary data.</text>
</comment>
<feature type="domain" description="Nuclease associated modular" evidence="2">
    <location>
        <begin position="20"/>
        <end position="36"/>
    </location>
</feature>
<dbReference type="SMART" id="SM00507">
    <property type="entry name" value="HNHc"/>
    <property type="match status" value="1"/>
</dbReference>
<feature type="domain" description="Nuclease associated modular" evidence="2">
    <location>
        <begin position="68"/>
        <end position="84"/>
    </location>
</feature>
<dbReference type="GO" id="GO:0003677">
    <property type="term" value="F:DNA binding"/>
    <property type="evidence" value="ECO:0007669"/>
    <property type="project" value="InterPro"/>
</dbReference>
<dbReference type="EMBL" id="LAZR01000827">
    <property type="protein sequence ID" value="KKN56894.1"/>
    <property type="molecule type" value="Genomic_DNA"/>
</dbReference>
<dbReference type="Gene3D" id="1.10.30.50">
    <property type="match status" value="1"/>
</dbReference>
<dbReference type="SUPFAM" id="SSF64496">
    <property type="entry name" value="DNA-binding domain of intron-encoded endonucleases"/>
    <property type="match status" value="2"/>
</dbReference>
<proteinExistence type="predicted"/>
<dbReference type="InterPro" id="IPR003611">
    <property type="entry name" value="NUMOD3"/>
</dbReference>
<reference evidence="4" key="1">
    <citation type="journal article" date="2015" name="Nature">
        <title>Complex archaea that bridge the gap between prokaryotes and eukaryotes.</title>
        <authorList>
            <person name="Spang A."/>
            <person name="Saw J.H."/>
            <person name="Jorgensen S.L."/>
            <person name="Zaremba-Niedzwiedzka K."/>
            <person name="Martijn J."/>
            <person name="Lind A.E."/>
            <person name="van Eijk R."/>
            <person name="Schleper C."/>
            <person name="Guy L."/>
            <person name="Ettema T.J."/>
        </authorList>
    </citation>
    <scope>NUCLEOTIDE SEQUENCE</scope>
</reference>
<evidence type="ECO:0000259" key="3">
    <source>
        <dbReference type="SMART" id="SM00507"/>
    </source>
</evidence>
<gene>
    <name evidence="4" type="ORF">LCGC14_0567470</name>
</gene>
<dbReference type="Pfam" id="PF07460">
    <property type="entry name" value="NUMOD3"/>
    <property type="match status" value="2"/>
</dbReference>
<evidence type="ECO:0000259" key="2">
    <source>
        <dbReference type="SMART" id="SM00496"/>
    </source>
</evidence>
<sequence length="185" mass="21239">MTLIAQKAKSRNKGQSNPFYGCTHSLEAREKMSRAHKGKKRPPRTAEWSRRISEAKKGTLQGAANHFFGKRHTETTKRTISQGHIANPIFRRFGEDHWNWQGGVTCANQEARNTQELKVWRRAVFCRDKFTCQQCGTKGCRQHPINAHHIKSFAEYPELRFDLGNGVTLCEDCHTNTRQEMPTDG</sequence>
<dbReference type="AlphaFoldDB" id="A0A0F9RQD3"/>
<accession>A0A0F9RQD3</accession>
<organism evidence="4">
    <name type="scientific">marine sediment metagenome</name>
    <dbReference type="NCBI Taxonomy" id="412755"/>
    <lineage>
        <taxon>unclassified sequences</taxon>
        <taxon>metagenomes</taxon>
        <taxon>ecological metagenomes</taxon>
    </lineage>
</organism>
<dbReference type="Pfam" id="PF01844">
    <property type="entry name" value="HNH"/>
    <property type="match status" value="1"/>
</dbReference>
<protein>
    <recommendedName>
        <fullName evidence="5">HNH nuclease domain-containing protein</fullName>
    </recommendedName>
</protein>
<evidence type="ECO:0000313" key="4">
    <source>
        <dbReference type="EMBL" id="KKN56894.1"/>
    </source>
</evidence>
<dbReference type="GO" id="GO:0008270">
    <property type="term" value="F:zinc ion binding"/>
    <property type="evidence" value="ECO:0007669"/>
    <property type="project" value="InterPro"/>
</dbReference>
<name>A0A0F9RQD3_9ZZZZ</name>
<evidence type="ECO:0000256" key="1">
    <source>
        <dbReference type="SAM" id="MobiDB-lite"/>
    </source>
</evidence>
<feature type="domain" description="HNH nuclease" evidence="3">
    <location>
        <begin position="119"/>
        <end position="175"/>
    </location>
</feature>
<dbReference type="InterPro" id="IPR002711">
    <property type="entry name" value="HNH"/>
</dbReference>